<reference evidence="1 2" key="1">
    <citation type="submission" date="2016-07" db="EMBL/GenBank/DDBJ databases">
        <title>Draft genome of the white-rot fungus Obba rivulosa 3A-2.</title>
        <authorList>
            <consortium name="DOE Joint Genome Institute"/>
            <person name="Miettinen O."/>
            <person name="Riley R."/>
            <person name="Acob R."/>
            <person name="Barry K."/>
            <person name="Cullen D."/>
            <person name="De Vries R."/>
            <person name="Hainaut M."/>
            <person name="Hatakka A."/>
            <person name="Henrissat B."/>
            <person name="Hilden K."/>
            <person name="Kuo R."/>
            <person name="Labutti K."/>
            <person name="Lipzen A."/>
            <person name="Makela M.R."/>
            <person name="Sandor L."/>
            <person name="Spatafora J.W."/>
            <person name="Grigoriev I.V."/>
            <person name="Hibbett D.S."/>
        </authorList>
    </citation>
    <scope>NUCLEOTIDE SEQUENCE [LARGE SCALE GENOMIC DNA]</scope>
    <source>
        <strain evidence="1 2">3A-2</strain>
    </source>
</reference>
<protein>
    <submittedName>
        <fullName evidence="1">Uncharacterized protein</fullName>
    </submittedName>
</protein>
<accession>A0A8E2AZK1</accession>
<dbReference type="Proteomes" id="UP000250043">
    <property type="component" value="Unassembled WGS sequence"/>
</dbReference>
<organism evidence="1 2">
    <name type="scientific">Obba rivulosa</name>
    <dbReference type="NCBI Taxonomy" id="1052685"/>
    <lineage>
        <taxon>Eukaryota</taxon>
        <taxon>Fungi</taxon>
        <taxon>Dikarya</taxon>
        <taxon>Basidiomycota</taxon>
        <taxon>Agaricomycotina</taxon>
        <taxon>Agaricomycetes</taxon>
        <taxon>Polyporales</taxon>
        <taxon>Gelatoporiaceae</taxon>
        <taxon>Obba</taxon>
    </lineage>
</organism>
<evidence type="ECO:0000313" key="1">
    <source>
        <dbReference type="EMBL" id="OCH92014.1"/>
    </source>
</evidence>
<name>A0A8E2AZK1_9APHY</name>
<gene>
    <name evidence="1" type="ORF">OBBRIDRAFT_802932</name>
</gene>
<sequence>MCLRNGLTLHPNPLMRVSVSGPALPPGNTFELSLHVKEDDMGPAVHYAGELASSATMDAIQYCLNSVDGCTRKIGGEGDDQISILFGEQRPNIAAAQALEGRALAMSRNRRPQFPGYLTLQPQTVTRRQHFHETQVEDNVEISVADQRTLGGSADLLLQEKPPIGFG</sequence>
<proteinExistence type="predicted"/>
<dbReference type="AlphaFoldDB" id="A0A8E2AZK1"/>
<dbReference type="EMBL" id="KV722376">
    <property type="protein sequence ID" value="OCH92014.1"/>
    <property type="molecule type" value="Genomic_DNA"/>
</dbReference>
<evidence type="ECO:0000313" key="2">
    <source>
        <dbReference type="Proteomes" id="UP000250043"/>
    </source>
</evidence>
<keyword evidence="2" id="KW-1185">Reference proteome</keyword>